<comment type="subcellular location">
    <subcellularLocation>
        <location evidence="2">Membrane</location>
    </subcellularLocation>
</comment>
<evidence type="ECO:0000313" key="11">
    <source>
        <dbReference type="Proteomes" id="UP000467132"/>
    </source>
</evidence>
<dbReference type="InterPro" id="IPR004358">
    <property type="entry name" value="Sig_transdc_His_kin-like_C"/>
</dbReference>
<sequence>MRNRDFFEMIILIIIGIIYHVFLTLYFYNVTLLLFSLITYFAIILIFYYNKKKTISKYMDYINTLNYSLIYLINRDHQKINKLKTLDETFDSKINQKILRLSEIWKAESLQGLKEKEKLQNLISDVSHQVKTPMTNLKILQSALVKEEVSKEEKEKLLKSMDEQLDKLGFLLDSMIKSSRLETGLIQLNKTPSNLFDTIAEAISEITVKAENKSIEIIVECPENYNLSHDKKWTSEALSNILENAIKYSLDKTKIEIKVQEWEMYTKVDIIDQGVGILEKNFGKIFQRFFREESSYDKEGVGIGLYLSREIIQKQEGYIKVSSIVGEGSTFSVFLPNDL</sequence>
<dbReference type="GO" id="GO:0005886">
    <property type="term" value="C:plasma membrane"/>
    <property type="evidence" value="ECO:0007669"/>
    <property type="project" value="TreeGrafter"/>
</dbReference>
<evidence type="ECO:0000256" key="6">
    <source>
        <dbReference type="ARBA" id="ARBA00022777"/>
    </source>
</evidence>
<dbReference type="InterPro" id="IPR050351">
    <property type="entry name" value="BphY/WalK/GraS-like"/>
</dbReference>
<dbReference type="InterPro" id="IPR003661">
    <property type="entry name" value="HisK_dim/P_dom"/>
</dbReference>
<dbReference type="OrthoDB" id="9773956at2"/>
<dbReference type="GO" id="GO:0000155">
    <property type="term" value="F:phosphorelay sensor kinase activity"/>
    <property type="evidence" value="ECO:0007669"/>
    <property type="project" value="InterPro"/>
</dbReference>
<dbReference type="SMART" id="SM00387">
    <property type="entry name" value="HATPase_c"/>
    <property type="match status" value="1"/>
</dbReference>
<evidence type="ECO:0000256" key="8">
    <source>
        <dbReference type="SAM" id="Phobius"/>
    </source>
</evidence>
<dbReference type="AlphaFoldDB" id="A0A845R5B5"/>
<dbReference type="RefSeq" id="WP_160198172.1">
    <property type="nucleotide sequence ID" value="NZ_QXXA01000014.1"/>
</dbReference>
<keyword evidence="7" id="KW-0902">Two-component regulatory system</keyword>
<dbReference type="Pfam" id="PF00512">
    <property type="entry name" value="HisKA"/>
    <property type="match status" value="1"/>
</dbReference>
<dbReference type="Gene3D" id="1.10.287.130">
    <property type="match status" value="1"/>
</dbReference>
<dbReference type="EMBL" id="QXXA01000014">
    <property type="protein sequence ID" value="NBI07703.1"/>
    <property type="molecule type" value="Genomic_DNA"/>
</dbReference>
<dbReference type="GO" id="GO:0004721">
    <property type="term" value="F:phosphoprotein phosphatase activity"/>
    <property type="evidence" value="ECO:0007669"/>
    <property type="project" value="TreeGrafter"/>
</dbReference>
<evidence type="ECO:0000256" key="1">
    <source>
        <dbReference type="ARBA" id="ARBA00000085"/>
    </source>
</evidence>
<dbReference type="PRINTS" id="PR00344">
    <property type="entry name" value="BCTRLSENSOR"/>
</dbReference>
<evidence type="ECO:0000256" key="5">
    <source>
        <dbReference type="ARBA" id="ARBA00022679"/>
    </source>
</evidence>
<feature type="domain" description="Histidine kinase" evidence="9">
    <location>
        <begin position="125"/>
        <end position="339"/>
    </location>
</feature>
<dbReference type="GO" id="GO:0016036">
    <property type="term" value="P:cellular response to phosphate starvation"/>
    <property type="evidence" value="ECO:0007669"/>
    <property type="project" value="TreeGrafter"/>
</dbReference>
<dbReference type="InterPro" id="IPR036097">
    <property type="entry name" value="HisK_dim/P_sf"/>
</dbReference>
<feature type="transmembrane region" description="Helical" evidence="8">
    <location>
        <begin position="7"/>
        <end position="26"/>
    </location>
</feature>
<keyword evidence="8" id="KW-0812">Transmembrane</keyword>
<proteinExistence type="predicted"/>
<organism evidence="10 11">
    <name type="scientific">Senegalia massiliensis</name>
    <dbReference type="NCBI Taxonomy" id="1720316"/>
    <lineage>
        <taxon>Bacteria</taxon>
        <taxon>Bacillati</taxon>
        <taxon>Bacillota</taxon>
        <taxon>Clostridia</taxon>
        <taxon>Eubacteriales</taxon>
        <taxon>Clostridiaceae</taxon>
        <taxon>Senegalia</taxon>
    </lineage>
</organism>
<gene>
    <name evidence="10" type="ORF">D3Z33_12650</name>
</gene>
<comment type="caution">
    <text evidence="10">The sequence shown here is derived from an EMBL/GenBank/DDBJ whole genome shotgun (WGS) entry which is preliminary data.</text>
</comment>
<dbReference type="Gene3D" id="3.30.565.10">
    <property type="entry name" value="Histidine kinase-like ATPase, C-terminal domain"/>
    <property type="match status" value="1"/>
</dbReference>
<dbReference type="PANTHER" id="PTHR45453">
    <property type="entry name" value="PHOSPHATE REGULON SENSOR PROTEIN PHOR"/>
    <property type="match status" value="1"/>
</dbReference>
<keyword evidence="8" id="KW-0472">Membrane</keyword>
<evidence type="ECO:0000313" key="10">
    <source>
        <dbReference type="EMBL" id="NBI07703.1"/>
    </source>
</evidence>
<dbReference type="InterPro" id="IPR036890">
    <property type="entry name" value="HATPase_C_sf"/>
</dbReference>
<evidence type="ECO:0000256" key="3">
    <source>
        <dbReference type="ARBA" id="ARBA00012438"/>
    </source>
</evidence>
<dbReference type="InterPro" id="IPR003594">
    <property type="entry name" value="HATPase_dom"/>
</dbReference>
<accession>A0A845R5B5</accession>
<dbReference type="SMART" id="SM00388">
    <property type="entry name" value="HisKA"/>
    <property type="match status" value="1"/>
</dbReference>
<dbReference type="Pfam" id="PF02518">
    <property type="entry name" value="HATPase_c"/>
    <property type="match status" value="1"/>
</dbReference>
<dbReference type="InterPro" id="IPR005467">
    <property type="entry name" value="His_kinase_dom"/>
</dbReference>
<dbReference type="Proteomes" id="UP000467132">
    <property type="component" value="Unassembled WGS sequence"/>
</dbReference>
<keyword evidence="6 10" id="KW-0418">Kinase</keyword>
<reference evidence="10 11" key="1">
    <citation type="submission" date="2018-08" db="EMBL/GenBank/DDBJ databases">
        <title>Murine metabolic-syndrome-specific gut microbial biobank.</title>
        <authorList>
            <person name="Liu C."/>
        </authorList>
    </citation>
    <scope>NUCLEOTIDE SEQUENCE [LARGE SCALE GENOMIC DNA]</scope>
    <source>
        <strain evidence="10 11">583</strain>
    </source>
</reference>
<dbReference type="CDD" id="cd00082">
    <property type="entry name" value="HisKA"/>
    <property type="match status" value="1"/>
</dbReference>
<comment type="catalytic activity">
    <reaction evidence="1">
        <text>ATP + protein L-histidine = ADP + protein N-phospho-L-histidine.</text>
        <dbReference type="EC" id="2.7.13.3"/>
    </reaction>
</comment>
<evidence type="ECO:0000256" key="7">
    <source>
        <dbReference type="ARBA" id="ARBA00023012"/>
    </source>
</evidence>
<keyword evidence="11" id="KW-1185">Reference proteome</keyword>
<keyword evidence="4" id="KW-0597">Phosphoprotein</keyword>
<evidence type="ECO:0000256" key="2">
    <source>
        <dbReference type="ARBA" id="ARBA00004370"/>
    </source>
</evidence>
<keyword evidence="8" id="KW-1133">Transmembrane helix</keyword>
<dbReference type="SUPFAM" id="SSF55874">
    <property type="entry name" value="ATPase domain of HSP90 chaperone/DNA topoisomerase II/histidine kinase"/>
    <property type="match status" value="1"/>
</dbReference>
<dbReference type="PANTHER" id="PTHR45453:SF1">
    <property type="entry name" value="PHOSPHATE REGULON SENSOR PROTEIN PHOR"/>
    <property type="match status" value="1"/>
</dbReference>
<dbReference type="SUPFAM" id="SSF47384">
    <property type="entry name" value="Homodimeric domain of signal transducing histidine kinase"/>
    <property type="match status" value="1"/>
</dbReference>
<evidence type="ECO:0000259" key="9">
    <source>
        <dbReference type="PROSITE" id="PS50109"/>
    </source>
</evidence>
<dbReference type="FunFam" id="3.30.565.10:FF:000006">
    <property type="entry name" value="Sensor histidine kinase WalK"/>
    <property type="match status" value="1"/>
</dbReference>
<protein>
    <recommendedName>
        <fullName evidence="3">histidine kinase</fullName>
        <ecNumber evidence="3">2.7.13.3</ecNumber>
    </recommendedName>
</protein>
<feature type="transmembrane region" description="Helical" evidence="8">
    <location>
        <begin position="32"/>
        <end position="49"/>
    </location>
</feature>
<evidence type="ECO:0000256" key="4">
    <source>
        <dbReference type="ARBA" id="ARBA00022553"/>
    </source>
</evidence>
<keyword evidence="5" id="KW-0808">Transferase</keyword>
<name>A0A845R5B5_9CLOT</name>
<dbReference type="EC" id="2.7.13.3" evidence="3"/>
<dbReference type="PROSITE" id="PS50109">
    <property type="entry name" value="HIS_KIN"/>
    <property type="match status" value="1"/>
</dbReference>